<dbReference type="InParanoid" id="A0A0V0QSB4"/>
<comment type="function">
    <text evidence="1">Conjugation of reduced glutathione to a wide number of exogenous and endogenous hydrophobic electrophiles.</text>
</comment>
<evidence type="ECO:0000256" key="5">
    <source>
        <dbReference type="ARBA" id="ARBA00047960"/>
    </source>
</evidence>
<protein>
    <recommendedName>
        <fullName evidence="3">glutathione transferase</fullName>
        <ecNumber evidence="3">2.5.1.18</ecNumber>
    </recommendedName>
</protein>
<dbReference type="Proteomes" id="UP000054937">
    <property type="component" value="Unassembled WGS sequence"/>
</dbReference>
<comment type="caution">
    <text evidence="8">The sequence shown here is derived from an EMBL/GenBank/DDBJ whole genome shotgun (WGS) entry which is preliminary data.</text>
</comment>
<dbReference type="OrthoDB" id="410118at2759"/>
<dbReference type="OMA" id="CNGASAK"/>
<dbReference type="InterPro" id="IPR050213">
    <property type="entry name" value="GST_superfamily"/>
</dbReference>
<dbReference type="PROSITE" id="PS50405">
    <property type="entry name" value="GST_CTER"/>
    <property type="match status" value="1"/>
</dbReference>
<dbReference type="Gene3D" id="1.20.1050.10">
    <property type="match status" value="1"/>
</dbReference>
<evidence type="ECO:0000256" key="4">
    <source>
        <dbReference type="ARBA" id="ARBA00022679"/>
    </source>
</evidence>
<dbReference type="InterPro" id="IPR010987">
    <property type="entry name" value="Glutathione-S-Trfase_C-like"/>
</dbReference>
<dbReference type="InterPro" id="IPR040079">
    <property type="entry name" value="Glutathione_S-Trfase"/>
</dbReference>
<dbReference type="InterPro" id="IPR004046">
    <property type="entry name" value="GST_C"/>
</dbReference>
<proteinExistence type="inferred from homology"/>
<dbReference type="EC" id="2.5.1.18" evidence="3"/>
<gene>
    <name evidence="8" type="ORF">PPERSA_06853</name>
</gene>
<name>A0A0V0QSB4_PSEPJ</name>
<dbReference type="PANTHER" id="PTHR11571:SF222">
    <property type="entry name" value="GLUTATHIONE TRANSFERASE"/>
    <property type="match status" value="1"/>
</dbReference>
<evidence type="ECO:0000256" key="1">
    <source>
        <dbReference type="ARBA" id="ARBA00003701"/>
    </source>
</evidence>
<evidence type="ECO:0000259" key="6">
    <source>
        <dbReference type="PROSITE" id="PS50404"/>
    </source>
</evidence>
<dbReference type="InterPro" id="IPR004045">
    <property type="entry name" value="Glutathione_S-Trfase_N"/>
</dbReference>
<evidence type="ECO:0000259" key="7">
    <source>
        <dbReference type="PROSITE" id="PS50405"/>
    </source>
</evidence>
<comment type="similarity">
    <text evidence="2">Belongs to the GST superfamily. Mu family.</text>
</comment>
<dbReference type="GO" id="GO:0006749">
    <property type="term" value="P:glutathione metabolic process"/>
    <property type="evidence" value="ECO:0007669"/>
    <property type="project" value="TreeGrafter"/>
</dbReference>
<dbReference type="PROSITE" id="PS50404">
    <property type="entry name" value="GST_NTER"/>
    <property type="match status" value="1"/>
</dbReference>
<dbReference type="SFLD" id="SFLDS00019">
    <property type="entry name" value="Glutathione_Transferase_(cytos"/>
    <property type="match status" value="1"/>
</dbReference>
<keyword evidence="9" id="KW-1185">Reference proteome</keyword>
<evidence type="ECO:0000313" key="8">
    <source>
        <dbReference type="EMBL" id="KRX05219.1"/>
    </source>
</evidence>
<dbReference type="PANTHER" id="PTHR11571">
    <property type="entry name" value="GLUTATHIONE S-TRANSFERASE"/>
    <property type="match status" value="1"/>
</dbReference>
<dbReference type="AlphaFoldDB" id="A0A0V0QSB4"/>
<dbReference type="SUPFAM" id="SSF47616">
    <property type="entry name" value="GST C-terminal domain-like"/>
    <property type="match status" value="1"/>
</dbReference>
<accession>A0A0V0QSB4</accession>
<dbReference type="InterPro" id="IPR036249">
    <property type="entry name" value="Thioredoxin-like_sf"/>
</dbReference>
<organism evidence="8 9">
    <name type="scientific">Pseudocohnilembus persalinus</name>
    <name type="common">Ciliate</name>
    <dbReference type="NCBI Taxonomy" id="266149"/>
    <lineage>
        <taxon>Eukaryota</taxon>
        <taxon>Sar</taxon>
        <taxon>Alveolata</taxon>
        <taxon>Ciliophora</taxon>
        <taxon>Intramacronucleata</taxon>
        <taxon>Oligohymenophorea</taxon>
        <taxon>Scuticociliatia</taxon>
        <taxon>Philasterida</taxon>
        <taxon>Pseudocohnilembidae</taxon>
        <taxon>Pseudocohnilembus</taxon>
    </lineage>
</organism>
<dbReference type="EMBL" id="LDAU01000110">
    <property type="protein sequence ID" value="KRX05219.1"/>
    <property type="molecule type" value="Genomic_DNA"/>
</dbReference>
<dbReference type="SUPFAM" id="SSF52833">
    <property type="entry name" value="Thioredoxin-like"/>
    <property type="match status" value="1"/>
</dbReference>
<sequence length="223" mass="26846">MSSKIQLSYWALRGRFEPIKMLVEYLEIPYELKNYEIENWQEWFMEDKPKLNSNFPNLPYLKNPLTNEVITESESICLYLCNYAKRMDFIGEEFQDRLNISQIKGVVDDLRQNIGLIAYDPNFNEKFKKEQLEKTVYPKLILVNDELKKYQFLNKGKLCYVDFYFYEFLNVLIRMEPSAIDKYQILKDYMLKIENIESIKKYQESDRYMKNGKLFGPTATWQG</sequence>
<evidence type="ECO:0000256" key="3">
    <source>
        <dbReference type="ARBA" id="ARBA00012452"/>
    </source>
</evidence>
<keyword evidence="4" id="KW-0808">Transferase</keyword>
<comment type="catalytic activity">
    <reaction evidence="5">
        <text>RX + glutathione = an S-substituted glutathione + a halide anion + H(+)</text>
        <dbReference type="Rhea" id="RHEA:16437"/>
        <dbReference type="ChEBI" id="CHEBI:15378"/>
        <dbReference type="ChEBI" id="CHEBI:16042"/>
        <dbReference type="ChEBI" id="CHEBI:17792"/>
        <dbReference type="ChEBI" id="CHEBI:57925"/>
        <dbReference type="ChEBI" id="CHEBI:90779"/>
        <dbReference type="EC" id="2.5.1.18"/>
    </reaction>
</comment>
<feature type="domain" description="GST N-terminal" evidence="6">
    <location>
        <begin position="3"/>
        <end position="88"/>
    </location>
</feature>
<evidence type="ECO:0000313" key="9">
    <source>
        <dbReference type="Proteomes" id="UP000054937"/>
    </source>
</evidence>
<evidence type="ECO:0000256" key="2">
    <source>
        <dbReference type="ARBA" id="ARBA00005861"/>
    </source>
</evidence>
<dbReference type="Pfam" id="PF02798">
    <property type="entry name" value="GST_N"/>
    <property type="match status" value="1"/>
</dbReference>
<dbReference type="GO" id="GO:0004364">
    <property type="term" value="F:glutathione transferase activity"/>
    <property type="evidence" value="ECO:0007669"/>
    <property type="project" value="UniProtKB-EC"/>
</dbReference>
<reference evidence="8 9" key="1">
    <citation type="journal article" date="2015" name="Sci. Rep.">
        <title>Genome of the facultative scuticociliatosis pathogen Pseudocohnilembus persalinus provides insight into its virulence through horizontal gene transfer.</title>
        <authorList>
            <person name="Xiong J."/>
            <person name="Wang G."/>
            <person name="Cheng J."/>
            <person name="Tian M."/>
            <person name="Pan X."/>
            <person name="Warren A."/>
            <person name="Jiang C."/>
            <person name="Yuan D."/>
            <person name="Miao W."/>
        </authorList>
    </citation>
    <scope>NUCLEOTIDE SEQUENCE [LARGE SCALE GENOMIC DNA]</scope>
    <source>
        <strain evidence="8">36N120E</strain>
    </source>
</reference>
<dbReference type="Pfam" id="PF14497">
    <property type="entry name" value="GST_C_3"/>
    <property type="match status" value="1"/>
</dbReference>
<feature type="domain" description="GST C-terminal" evidence="7">
    <location>
        <begin position="93"/>
        <end position="212"/>
    </location>
</feature>
<dbReference type="InterPro" id="IPR036282">
    <property type="entry name" value="Glutathione-S-Trfase_C_sf"/>
</dbReference>
<dbReference type="Gene3D" id="3.40.30.10">
    <property type="entry name" value="Glutaredoxin"/>
    <property type="match status" value="1"/>
</dbReference>